<proteinExistence type="predicted"/>
<reference evidence="1 2" key="1">
    <citation type="submission" date="2024-01" db="EMBL/GenBank/DDBJ databases">
        <title>Complete genome of Cladobotryum mycophilum ATHUM6906.</title>
        <authorList>
            <person name="Christinaki A.C."/>
            <person name="Myridakis A.I."/>
            <person name="Kouvelis V.N."/>
        </authorList>
    </citation>
    <scope>NUCLEOTIDE SEQUENCE [LARGE SCALE GENOMIC DNA]</scope>
    <source>
        <strain evidence="1 2">ATHUM6906</strain>
    </source>
</reference>
<keyword evidence="2" id="KW-1185">Reference proteome</keyword>
<sequence>MTQYDSIGSQYEVIKMIPQSRLEQFNFRRSVQPFLDVEGTTVIDYACGMDISPAMVKGAVSRLSSTPFADRARFLVGDGTKIESYVPAGMTGFDIATGAWFLNYAKDLEELTGMFRSIATNLTSDGTFVGICLYATDDISAQGEVCERPALRKTGVKFQYEEELENGQGHRLHVIAYPPPRAPPHIKGVDFFCYHLKRSIYEEAARAGGLTGKLEWRKCIFLGEDWRWEMGLEDDEEGWRAIQDSPRLSILVVRKT</sequence>
<name>A0ABR0SFA0_9HYPO</name>
<organism evidence="1 2">
    <name type="scientific">Cladobotryum mycophilum</name>
    <dbReference type="NCBI Taxonomy" id="491253"/>
    <lineage>
        <taxon>Eukaryota</taxon>
        <taxon>Fungi</taxon>
        <taxon>Dikarya</taxon>
        <taxon>Ascomycota</taxon>
        <taxon>Pezizomycotina</taxon>
        <taxon>Sordariomycetes</taxon>
        <taxon>Hypocreomycetidae</taxon>
        <taxon>Hypocreales</taxon>
        <taxon>Hypocreaceae</taxon>
        <taxon>Cladobotryum</taxon>
    </lineage>
</organism>
<dbReference type="SUPFAM" id="SSF53335">
    <property type="entry name" value="S-adenosyl-L-methionine-dependent methyltransferases"/>
    <property type="match status" value="1"/>
</dbReference>
<dbReference type="InterPro" id="IPR029063">
    <property type="entry name" value="SAM-dependent_MTases_sf"/>
</dbReference>
<evidence type="ECO:0000313" key="1">
    <source>
        <dbReference type="EMBL" id="KAK5990824.1"/>
    </source>
</evidence>
<comment type="caution">
    <text evidence="1">The sequence shown here is derived from an EMBL/GenBank/DDBJ whole genome shotgun (WGS) entry which is preliminary data.</text>
</comment>
<evidence type="ECO:0000313" key="2">
    <source>
        <dbReference type="Proteomes" id="UP001338125"/>
    </source>
</evidence>
<dbReference type="EMBL" id="JAVFKD010000014">
    <property type="protein sequence ID" value="KAK5990824.1"/>
    <property type="molecule type" value="Genomic_DNA"/>
</dbReference>
<dbReference type="Proteomes" id="UP001338125">
    <property type="component" value="Unassembled WGS sequence"/>
</dbReference>
<dbReference type="Gene3D" id="3.40.50.150">
    <property type="entry name" value="Vaccinia Virus protein VP39"/>
    <property type="match status" value="1"/>
</dbReference>
<accession>A0ABR0SFA0</accession>
<protein>
    <recommendedName>
        <fullName evidence="3">Methyltransferase domain-containing protein</fullName>
    </recommendedName>
</protein>
<gene>
    <name evidence="1" type="ORF">PT974_09097</name>
</gene>
<evidence type="ECO:0008006" key="3">
    <source>
        <dbReference type="Google" id="ProtNLM"/>
    </source>
</evidence>